<comment type="cofactor">
    <cofactor evidence="1">
        <name>FMN</name>
        <dbReference type="ChEBI" id="CHEBI:58210"/>
    </cofactor>
</comment>
<dbReference type="Gene3D" id="3.50.50.60">
    <property type="entry name" value="FAD/NAD(P)-binding domain"/>
    <property type="match status" value="1"/>
</dbReference>
<dbReference type="SUPFAM" id="SSF51395">
    <property type="entry name" value="FMN-linked oxidoreductases"/>
    <property type="match status" value="1"/>
</dbReference>
<keyword evidence="13" id="KW-1185">Reference proteome</keyword>
<dbReference type="GO" id="GO:0051536">
    <property type="term" value="F:iron-sulfur cluster binding"/>
    <property type="evidence" value="ECO:0007669"/>
    <property type="project" value="UniProtKB-KW"/>
</dbReference>
<evidence type="ECO:0000256" key="6">
    <source>
        <dbReference type="ARBA" id="ARBA00022723"/>
    </source>
</evidence>
<dbReference type="Gene3D" id="3.40.50.720">
    <property type="entry name" value="NAD(P)-binding Rossmann-like Domain"/>
    <property type="match status" value="1"/>
</dbReference>
<dbReference type="EMBL" id="JACOPF010000002">
    <property type="protein sequence ID" value="MBC5689647.1"/>
    <property type="molecule type" value="Genomic_DNA"/>
</dbReference>
<dbReference type="Pfam" id="PF00724">
    <property type="entry name" value="Oxidored_FMN"/>
    <property type="match status" value="1"/>
</dbReference>
<dbReference type="PRINTS" id="PR00469">
    <property type="entry name" value="PNDRDTASEII"/>
</dbReference>
<sequence length="644" mass="70659">MRYRKLFEPVKIGNVTLKNRFVMPAMDSSTTTPEHKFSQQSIEYLSARAEGGFGLVIAEFMAVDPSGFATPNQVGIYDDSFLPNLRELTEAIHAKNGKCCAQIHHAGIQTKTDCIGRKPLAVTGIPSTKYKEPVHEMTTKEVYALIDKFAEAGIRAKKAGFDFVEVHGAHGYMIAQFLSKATNKRCDEFGGSYENRARFATEVIRRIKVRCGNDYPILFRISAEEFMDGGNKIEDAVVYAKLAEEAGADAIHISTGSAAGGNIVTTYYTEPGFNVENVARVKESVNVPVICVGRINDPALAEEIIESGKADLISLGRQSICDSEFPNKIYEGRESEIYHCTGCMQRCYYSPGCDEQDKGISCMINPFSGKEGRWKIEEATKKKRVAVIGGGVAGLEAAWILARRGHEVQVYEKEAMLGGQYRVASVTPKKQDMGKTVHTYEALCRRYGVKIYLNTEITEEKLKHLDVDTVLLTTGAKPILPKIPGIDSKKVSQANEILSGKKVITDKKVLMLGGGIVGCECAEFLNLYNNVVDIVDKISTFADGLNKYPKAILLASLKEHGSVLYPETNITKITKDGIEGEHNGEEICLKGYDEIVIAVGSKPECSLKEPLESMGVEVHVLGDAMQVQDAKYAIFNAAKLALTL</sequence>
<comment type="caution">
    <text evidence="12">The sequence shown here is derived from an EMBL/GenBank/DDBJ whole genome shotgun (WGS) entry which is preliminary data.</text>
</comment>
<dbReference type="InterPro" id="IPR013785">
    <property type="entry name" value="Aldolase_TIM"/>
</dbReference>
<protein>
    <submittedName>
        <fullName evidence="12">FAD-dependent oxidoreductase</fullName>
    </submittedName>
</protein>
<evidence type="ECO:0000259" key="10">
    <source>
        <dbReference type="Pfam" id="PF00724"/>
    </source>
</evidence>
<comment type="cofactor">
    <cofactor evidence="2">
        <name>[4Fe-4S] cluster</name>
        <dbReference type="ChEBI" id="CHEBI:49883"/>
    </cofactor>
</comment>
<dbReference type="InterPro" id="IPR036188">
    <property type="entry name" value="FAD/NAD-bd_sf"/>
</dbReference>
<keyword evidence="9" id="KW-0411">Iron-sulfur</keyword>
<keyword evidence="7" id="KW-0560">Oxidoreductase</keyword>
<organism evidence="12 13">
    <name type="scientific">Mediterraneibacter hominis</name>
    <dbReference type="NCBI Taxonomy" id="2763054"/>
    <lineage>
        <taxon>Bacteria</taxon>
        <taxon>Bacillati</taxon>
        <taxon>Bacillota</taxon>
        <taxon>Clostridia</taxon>
        <taxon>Lachnospirales</taxon>
        <taxon>Lachnospiraceae</taxon>
        <taxon>Mediterraneibacter</taxon>
    </lineage>
</organism>
<name>A0A923LIW1_9FIRM</name>
<keyword evidence="4" id="KW-0285">Flavoprotein</keyword>
<feature type="domain" description="NADH:flavin oxidoreductase/NADH oxidase N-terminal" evidence="10">
    <location>
        <begin position="5"/>
        <end position="335"/>
    </location>
</feature>
<keyword evidence="5" id="KW-0288">FMN</keyword>
<evidence type="ECO:0000256" key="4">
    <source>
        <dbReference type="ARBA" id="ARBA00022630"/>
    </source>
</evidence>
<evidence type="ECO:0000256" key="3">
    <source>
        <dbReference type="ARBA" id="ARBA00011048"/>
    </source>
</evidence>
<dbReference type="Gene3D" id="3.20.20.70">
    <property type="entry name" value="Aldolase class I"/>
    <property type="match status" value="1"/>
</dbReference>
<proteinExistence type="inferred from homology"/>
<keyword evidence="8" id="KW-0408">Iron</keyword>
<dbReference type="GO" id="GO:0010181">
    <property type="term" value="F:FMN binding"/>
    <property type="evidence" value="ECO:0007669"/>
    <property type="project" value="InterPro"/>
</dbReference>
<feature type="domain" description="FAD/NAD(P)-binding" evidence="11">
    <location>
        <begin position="384"/>
        <end position="618"/>
    </location>
</feature>
<evidence type="ECO:0000256" key="1">
    <source>
        <dbReference type="ARBA" id="ARBA00001917"/>
    </source>
</evidence>
<evidence type="ECO:0000313" key="12">
    <source>
        <dbReference type="EMBL" id="MBC5689647.1"/>
    </source>
</evidence>
<reference evidence="12" key="1">
    <citation type="submission" date="2020-08" db="EMBL/GenBank/DDBJ databases">
        <title>Genome public.</title>
        <authorList>
            <person name="Liu C."/>
            <person name="Sun Q."/>
        </authorList>
    </citation>
    <scope>NUCLEOTIDE SEQUENCE</scope>
    <source>
        <strain evidence="12">NSJ-55</strain>
    </source>
</reference>
<accession>A0A923LIW1</accession>
<evidence type="ECO:0000256" key="2">
    <source>
        <dbReference type="ARBA" id="ARBA00001966"/>
    </source>
</evidence>
<gene>
    <name evidence="12" type="ORF">H8S37_12025</name>
</gene>
<evidence type="ECO:0000256" key="7">
    <source>
        <dbReference type="ARBA" id="ARBA00023002"/>
    </source>
</evidence>
<evidence type="ECO:0000256" key="5">
    <source>
        <dbReference type="ARBA" id="ARBA00022643"/>
    </source>
</evidence>
<evidence type="ECO:0000256" key="9">
    <source>
        <dbReference type="ARBA" id="ARBA00023014"/>
    </source>
</evidence>
<keyword evidence="6" id="KW-0479">Metal-binding</keyword>
<dbReference type="Pfam" id="PF07992">
    <property type="entry name" value="Pyr_redox_2"/>
    <property type="match status" value="1"/>
</dbReference>
<dbReference type="PRINTS" id="PR00368">
    <property type="entry name" value="FADPNR"/>
</dbReference>
<dbReference type="GO" id="GO:0016491">
    <property type="term" value="F:oxidoreductase activity"/>
    <property type="evidence" value="ECO:0007669"/>
    <property type="project" value="UniProtKB-KW"/>
</dbReference>
<comment type="similarity">
    <text evidence="3">In the N-terminal section; belongs to the NADH:flavin oxidoreductase/NADH oxidase family.</text>
</comment>
<evidence type="ECO:0000313" key="13">
    <source>
        <dbReference type="Proteomes" id="UP000652477"/>
    </source>
</evidence>
<dbReference type="RefSeq" id="WP_186876305.1">
    <property type="nucleotide sequence ID" value="NZ_JACOPF010000002.1"/>
</dbReference>
<dbReference type="CDD" id="cd02803">
    <property type="entry name" value="OYE_like_FMN_family"/>
    <property type="match status" value="1"/>
</dbReference>
<dbReference type="PANTHER" id="PTHR42917">
    <property type="entry name" value="2,4-DIENOYL-COA REDUCTASE"/>
    <property type="match status" value="1"/>
</dbReference>
<dbReference type="AlphaFoldDB" id="A0A923LIW1"/>
<dbReference type="InterPro" id="IPR001155">
    <property type="entry name" value="OxRdtase_FMN_N"/>
</dbReference>
<dbReference type="SUPFAM" id="SSF51971">
    <property type="entry name" value="Nucleotide-binding domain"/>
    <property type="match status" value="1"/>
</dbReference>
<evidence type="ECO:0000256" key="8">
    <source>
        <dbReference type="ARBA" id="ARBA00023004"/>
    </source>
</evidence>
<dbReference type="PANTHER" id="PTHR42917:SF2">
    <property type="entry name" value="2,4-DIENOYL-COA REDUCTASE [(2E)-ENOYL-COA-PRODUCING]"/>
    <property type="match status" value="1"/>
</dbReference>
<dbReference type="Proteomes" id="UP000652477">
    <property type="component" value="Unassembled WGS sequence"/>
</dbReference>
<dbReference type="GO" id="GO:0046872">
    <property type="term" value="F:metal ion binding"/>
    <property type="evidence" value="ECO:0007669"/>
    <property type="project" value="UniProtKB-KW"/>
</dbReference>
<dbReference type="InterPro" id="IPR051793">
    <property type="entry name" value="NADH:flavin_oxidoreductase"/>
</dbReference>
<evidence type="ECO:0000259" key="11">
    <source>
        <dbReference type="Pfam" id="PF07992"/>
    </source>
</evidence>
<dbReference type="InterPro" id="IPR023753">
    <property type="entry name" value="FAD/NAD-binding_dom"/>
</dbReference>